<gene>
    <name evidence="1" type="ORF">ALEPTO_LOCUS9987</name>
</gene>
<comment type="caution">
    <text evidence="1">The sequence shown here is derived from an EMBL/GenBank/DDBJ whole genome shotgun (WGS) entry which is preliminary data.</text>
</comment>
<proteinExistence type="predicted"/>
<accession>A0A9N9DTH3</accession>
<name>A0A9N9DTH3_9GLOM</name>
<protein>
    <submittedName>
        <fullName evidence="1">1526_t:CDS:1</fullName>
    </submittedName>
</protein>
<sequence>MSKGVDKRLKGEKDIDETELNKWLATLREYANPANELKNTVYTANYGNDLGNKYYEIKVKKYYKLLCELKVWKACGFNKVEEILKANANGIKIAERGTSTGSVLIGDATHRGLVEEKRIDGTDDPQATANIAEIKKVLSGGKYKGVKVYDVNKEQEEASEFEEDGTMDSVTISGFSFNTMKVPYEN</sequence>
<dbReference type="AlphaFoldDB" id="A0A9N9DTH3"/>
<evidence type="ECO:0000313" key="1">
    <source>
        <dbReference type="EMBL" id="CAG8650382.1"/>
    </source>
</evidence>
<evidence type="ECO:0000313" key="2">
    <source>
        <dbReference type="Proteomes" id="UP000789508"/>
    </source>
</evidence>
<dbReference type="OrthoDB" id="10548430at2759"/>
<dbReference type="Proteomes" id="UP000789508">
    <property type="component" value="Unassembled WGS sequence"/>
</dbReference>
<organism evidence="1 2">
    <name type="scientific">Ambispora leptoticha</name>
    <dbReference type="NCBI Taxonomy" id="144679"/>
    <lineage>
        <taxon>Eukaryota</taxon>
        <taxon>Fungi</taxon>
        <taxon>Fungi incertae sedis</taxon>
        <taxon>Mucoromycota</taxon>
        <taxon>Glomeromycotina</taxon>
        <taxon>Glomeromycetes</taxon>
        <taxon>Archaeosporales</taxon>
        <taxon>Ambisporaceae</taxon>
        <taxon>Ambispora</taxon>
    </lineage>
</organism>
<reference evidence="1" key="1">
    <citation type="submission" date="2021-06" db="EMBL/GenBank/DDBJ databases">
        <authorList>
            <person name="Kallberg Y."/>
            <person name="Tangrot J."/>
            <person name="Rosling A."/>
        </authorList>
    </citation>
    <scope>NUCLEOTIDE SEQUENCE</scope>
    <source>
        <strain evidence="1">FL130A</strain>
    </source>
</reference>
<dbReference type="EMBL" id="CAJVPS010009477">
    <property type="protein sequence ID" value="CAG8650382.1"/>
    <property type="molecule type" value="Genomic_DNA"/>
</dbReference>
<keyword evidence="2" id="KW-1185">Reference proteome</keyword>